<evidence type="ECO:0000256" key="1">
    <source>
        <dbReference type="ARBA" id="ARBA00034221"/>
    </source>
</evidence>
<comment type="catalytic activity">
    <reaction evidence="3">
        <text>3',5'-cyclic UMP + H2O = UMP + H(+)</text>
        <dbReference type="Rhea" id="RHEA:70575"/>
        <dbReference type="ChEBI" id="CHEBI:15377"/>
        <dbReference type="ChEBI" id="CHEBI:15378"/>
        <dbReference type="ChEBI" id="CHEBI:57865"/>
        <dbReference type="ChEBI" id="CHEBI:184387"/>
    </reaction>
    <physiologicalReaction direction="left-to-right" evidence="3">
        <dbReference type="Rhea" id="RHEA:70576"/>
    </physiologicalReaction>
</comment>
<evidence type="ECO:0000256" key="2">
    <source>
        <dbReference type="ARBA" id="ARBA00034301"/>
    </source>
</evidence>
<keyword evidence="6" id="KW-1185">Reference proteome</keyword>
<dbReference type="GO" id="GO:0016787">
    <property type="term" value="F:hydrolase activity"/>
    <property type="evidence" value="ECO:0007669"/>
    <property type="project" value="UniProtKB-KW"/>
</dbReference>
<feature type="domain" description="Metallo-beta-lactamase" evidence="4">
    <location>
        <begin position="40"/>
        <end position="250"/>
    </location>
</feature>
<dbReference type="PANTHER" id="PTHR42951">
    <property type="entry name" value="METALLO-BETA-LACTAMASE DOMAIN-CONTAINING"/>
    <property type="match status" value="1"/>
</dbReference>
<dbReference type="OrthoDB" id="9802248at2"/>
<accession>A0A5S5CHJ2</accession>
<comment type="catalytic activity">
    <reaction evidence="1">
        <text>3',5'-cyclic CMP + H2O = CMP + H(+)</text>
        <dbReference type="Rhea" id="RHEA:72675"/>
        <dbReference type="ChEBI" id="CHEBI:15377"/>
        <dbReference type="ChEBI" id="CHEBI:15378"/>
        <dbReference type="ChEBI" id="CHEBI:58003"/>
        <dbReference type="ChEBI" id="CHEBI:60377"/>
    </reaction>
    <physiologicalReaction direction="left-to-right" evidence="1">
        <dbReference type="Rhea" id="RHEA:72676"/>
    </physiologicalReaction>
</comment>
<gene>
    <name evidence="5" type="ORF">BCM02_102655</name>
</gene>
<dbReference type="Gene3D" id="3.60.15.10">
    <property type="entry name" value="Ribonuclease Z/Hydroxyacylglutathione hydrolase-like"/>
    <property type="match status" value="1"/>
</dbReference>
<dbReference type="SMART" id="SM00849">
    <property type="entry name" value="Lactamase_B"/>
    <property type="match status" value="1"/>
</dbReference>
<sequence>MSEDQEMTYGEDYGYIPATSVRSGVGVEVSADLYCHAVQIVNIAFVGQPGRDGYVLVDAGMPRSADAIIEAAEERFGANTRPSAILLTHGHFDHVGAIIELIEHWRVPVYAHELELPYLTGRKSYPEPDPSVEGGMVAKLSGFFPNEPIDLGHHVQPLPEDGTVPFLPDFRWIATPGHTEGHVSFFREKDRALIAGDAFVAVRQEYLYKVVTQQFEISGPPRYFTPDWTQAKASVERLAALRPQLAITGHGRPAGGEELAAGLKRLADDFDKMAKPEYGKYIEV</sequence>
<proteinExistence type="predicted"/>
<dbReference type="InterPro" id="IPR050855">
    <property type="entry name" value="NDM-1-like"/>
</dbReference>
<keyword evidence="5" id="KW-0378">Hydrolase</keyword>
<dbReference type="RefSeq" id="WP_148928540.1">
    <property type="nucleotide sequence ID" value="NZ_VNHS01000002.1"/>
</dbReference>
<dbReference type="InterPro" id="IPR036866">
    <property type="entry name" value="RibonucZ/Hydroxyglut_hydro"/>
</dbReference>
<dbReference type="Pfam" id="PF00753">
    <property type="entry name" value="Lactamase_B"/>
    <property type="match status" value="1"/>
</dbReference>
<dbReference type="Proteomes" id="UP000323257">
    <property type="component" value="Unassembled WGS sequence"/>
</dbReference>
<dbReference type="AlphaFoldDB" id="A0A5S5CHJ2"/>
<dbReference type="PANTHER" id="PTHR42951:SF17">
    <property type="entry name" value="METALLO-BETA-LACTAMASE DOMAIN-CONTAINING PROTEIN"/>
    <property type="match status" value="1"/>
</dbReference>
<evidence type="ECO:0000313" key="5">
    <source>
        <dbReference type="EMBL" id="TYP78078.1"/>
    </source>
</evidence>
<dbReference type="SUPFAM" id="SSF56281">
    <property type="entry name" value="Metallo-hydrolase/oxidoreductase"/>
    <property type="match status" value="1"/>
</dbReference>
<dbReference type="EMBL" id="VNHS01000002">
    <property type="protein sequence ID" value="TYP78078.1"/>
    <property type="molecule type" value="Genomic_DNA"/>
</dbReference>
<comment type="function">
    <text evidence="2">Counteracts the endogenous Pycsar antiviral defense system. Phosphodiesterase that enables metal-dependent hydrolysis of host cyclic nucleotide Pycsar defense signals such as cCMP and cUMP.</text>
</comment>
<protein>
    <submittedName>
        <fullName evidence="5">Glyoxylase-like metal-dependent hydrolase (Beta-lactamase superfamily II)</fullName>
    </submittedName>
</protein>
<evidence type="ECO:0000313" key="6">
    <source>
        <dbReference type="Proteomes" id="UP000323257"/>
    </source>
</evidence>
<evidence type="ECO:0000256" key="3">
    <source>
        <dbReference type="ARBA" id="ARBA00048505"/>
    </source>
</evidence>
<comment type="caution">
    <text evidence="5">The sequence shown here is derived from an EMBL/GenBank/DDBJ whole genome shotgun (WGS) entry which is preliminary data.</text>
</comment>
<organism evidence="5 6">
    <name type="scientific">Paenibacillus methanolicus</name>
    <dbReference type="NCBI Taxonomy" id="582686"/>
    <lineage>
        <taxon>Bacteria</taxon>
        <taxon>Bacillati</taxon>
        <taxon>Bacillota</taxon>
        <taxon>Bacilli</taxon>
        <taxon>Bacillales</taxon>
        <taxon>Paenibacillaceae</taxon>
        <taxon>Paenibacillus</taxon>
    </lineage>
</organism>
<evidence type="ECO:0000259" key="4">
    <source>
        <dbReference type="SMART" id="SM00849"/>
    </source>
</evidence>
<reference evidence="5 6" key="1">
    <citation type="submission" date="2019-07" db="EMBL/GenBank/DDBJ databases">
        <title>Genomic Encyclopedia of Type Strains, Phase III (KMG-III): the genomes of soil and plant-associated and newly described type strains.</title>
        <authorList>
            <person name="Whitman W."/>
        </authorList>
    </citation>
    <scope>NUCLEOTIDE SEQUENCE [LARGE SCALE GENOMIC DNA]</scope>
    <source>
        <strain evidence="5 6">BL24</strain>
    </source>
</reference>
<dbReference type="InterPro" id="IPR001279">
    <property type="entry name" value="Metallo-B-lactamas"/>
</dbReference>
<name>A0A5S5CHJ2_9BACL</name>
<dbReference type="CDD" id="cd07721">
    <property type="entry name" value="yflN-like_MBL-fold"/>
    <property type="match status" value="1"/>
</dbReference>